<feature type="region of interest" description="Disordered" evidence="8">
    <location>
        <begin position="146"/>
        <end position="174"/>
    </location>
</feature>
<feature type="domain" description="Potassium channel tetramerisation-type BTB" evidence="10">
    <location>
        <begin position="11"/>
        <end position="68"/>
    </location>
</feature>
<organism evidence="11 12">
    <name type="scientific">Pinctada imbricata</name>
    <name type="common">Atlantic pearl-oyster</name>
    <name type="synonym">Pinctada martensii</name>
    <dbReference type="NCBI Taxonomy" id="66713"/>
    <lineage>
        <taxon>Eukaryota</taxon>
        <taxon>Metazoa</taxon>
        <taxon>Spiralia</taxon>
        <taxon>Lophotrochozoa</taxon>
        <taxon>Mollusca</taxon>
        <taxon>Bivalvia</taxon>
        <taxon>Autobranchia</taxon>
        <taxon>Pteriomorphia</taxon>
        <taxon>Pterioida</taxon>
        <taxon>Pterioidea</taxon>
        <taxon>Pteriidae</taxon>
        <taxon>Pinctada</taxon>
    </lineage>
</organism>
<reference evidence="11" key="1">
    <citation type="submission" date="2019-08" db="EMBL/GenBank/DDBJ databases">
        <title>The improved chromosome-level genome for the pearl oyster Pinctada fucata martensii using PacBio sequencing and Hi-C.</title>
        <authorList>
            <person name="Zheng Z."/>
        </authorList>
    </citation>
    <scope>NUCLEOTIDE SEQUENCE</scope>
    <source>
        <strain evidence="11">ZZ-2019</strain>
        <tissue evidence="11">Adductor muscle</tissue>
    </source>
</reference>
<comment type="subcellular location">
    <subcellularLocation>
        <location evidence="1">Membrane</location>
        <topology evidence="1">Multi-pass membrane protein</topology>
    </subcellularLocation>
</comment>
<dbReference type="InterPro" id="IPR011333">
    <property type="entry name" value="SKP1/BTB/POZ_sf"/>
</dbReference>
<evidence type="ECO:0000259" key="10">
    <source>
        <dbReference type="Pfam" id="PF02214"/>
    </source>
</evidence>
<dbReference type="GO" id="GO:0005251">
    <property type="term" value="F:delayed rectifier potassium channel activity"/>
    <property type="evidence" value="ECO:0007669"/>
    <property type="project" value="TreeGrafter"/>
</dbReference>
<keyword evidence="2" id="KW-0813">Transport</keyword>
<dbReference type="SUPFAM" id="SSF54695">
    <property type="entry name" value="POZ domain"/>
    <property type="match status" value="1"/>
</dbReference>
<dbReference type="Gene3D" id="3.30.710.10">
    <property type="entry name" value="Potassium Channel Kv1.1, Chain A"/>
    <property type="match status" value="1"/>
</dbReference>
<evidence type="ECO:0000256" key="8">
    <source>
        <dbReference type="SAM" id="MobiDB-lite"/>
    </source>
</evidence>
<dbReference type="Proteomes" id="UP001186944">
    <property type="component" value="Unassembled WGS sequence"/>
</dbReference>
<dbReference type="AlphaFoldDB" id="A0AA88YKY9"/>
<keyword evidence="6 9" id="KW-0472">Membrane</keyword>
<evidence type="ECO:0000256" key="3">
    <source>
        <dbReference type="ARBA" id="ARBA00022692"/>
    </source>
</evidence>
<dbReference type="PANTHER" id="PTHR11537">
    <property type="entry name" value="VOLTAGE-GATED POTASSIUM CHANNEL"/>
    <property type="match status" value="1"/>
</dbReference>
<evidence type="ECO:0000256" key="7">
    <source>
        <dbReference type="ARBA" id="ARBA00023303"/>
    </source>
</evidence>
<comment type="caution">
    <text evidence="11">The sequence shown here is derived from an EMBL/GenBank/DDBJ whole genome shotgun (WGS) entry which is preliminary data.</text>
</comment>
<dbReference type="EMBL" id="VSWD01000005">
    <property type="protein sequence ID" value="KAK3103601.1"/>
    <property type="molecule type" value="Genomic_DNA"/>
</dbReference>
<evidence type="ECO:0000256" key="9">
    <source>
        <dbReference type="SAM" id="Phobius"/>
    </source>
</evidence>
<proteinExistence type="predicted"/>
<evidence type="ECO:0000256" key="4">
    <source>
        <dbReference type="ARBA" id="ARBA00022989"/>
    </source>
</evidence>
<dbReference type="GO" id="GO:0051260">
    <property type="term" value="P:protein homooligomerization"/>
    <property type="evidence" value="ECO:0007669"/>
    <property type="project" value="InterPro"/>
</dbReference>
<dbReference type="GO" id="GO:0008076">
    <property type="term" value="C:voltage-gated potassium channel complex"/>
    <property type="evidence" value="ECO:0007669"/>
    <property type="project" value="InterPro"/>
</dbReference>
<keyword evidence="12" id="KW-1185">Reference proteome</keyword>
<dbReference type="InterPro" id="IPR003131">
    <property type="entry name" value="T1-type_BTB"/>
</dbReference>
<evidence type="ECO:0000313" key="12">
    <source>
        <dbReference type="Proteomes" id="UP001186944"/>
    </source>
</evidence>
<dbReference type="InterPro" id="IPR027359">
    <property type="entry name" value="Volt_channel_dom_sf"/>
</dbReference>
<evidence type="ECO:0000256" key="1">
    <source>
        <dbReference type="ARBA" id="ARBA00004141"/>
    </source>
</evidence>
<keyword evidence="5" id="KW-0406">Ion transport</keyword>
<feature type="compositionally biased region" description="Polar residues" evidence="8">
    <location>
        <begin position="150"/>
        <end position="170"/>
    </location>
</feature>
<evidence type="ECO:0000313" key="11">
    <source>
        <dbReference type="EMBL" id="KAK3103601.1"/>
    </source>
</evidence>
<feature type="transmembrane region" description="Helical" evidence="9">
    <location>
        <begin position="122"/>
        <end position="140"/>
    </location>
</feature>
<dbReference type="Pfam" id="PF02214">
    <property type="entry name" value="BTB_2"/>
    <property type="match status" value="1"/>
</dbReference>
<keyword evidence="7" id="KW-0407">Ion channel</keyword>
<dbReference type="PRINTS" id="PR01498">
    <property type="entry name" value="SHAWCHANNEL"/>
</dbReference>
<protein>
    <recommendedName>
        <fullName evidence="10">Potassium channel tetramerisation-type BTB domain-containing protein</fullName>
    </recommendedName>
</protein>
<keyword evidence="4 9" id="KW-1133">Transmembrane helix</keyword>
<gene>
    <name evidence="11" type="ORF">FSP39_020437</name>
</gene>
<keyword evidence="3 9" id="KW-0812">Transmembrane</keyword>
<name>A0AA88YKY9_PINIB</name>
<dbReference type="Gene3D" id="1.20.120.350">
    <property type="entry name" value="Voltage-gated potassium channels. Chain C"/>
    <property type="match status" value="1"/>
</dbReference>
<evidence type="ECO:0000256" key="2">
    <source>
        <dbReference type="ARBA" id="ARBA00022448"/>
    </source>
</evidence>
<evidence type="ECO:0000256" key="6">
    <source>
        <dbReference type="ARBA" id="ARBA00023136"/>
    </source>
</evidence>
<sequence>MEYPDATLARSLQDKGEEVEFKRSLICFEAIRDFYVCGKLHMPSSVCPTAFKEELHFWNIPDTKIELCCALKYQTYLDEMRSVEKFRLREAQLIDSKNNLHGRKNEIWKVLDNQSKSILNTVYNIVSTALVLCSIVIMTVNMEHQMPGENESNTTQHQNVSMTPLQPESSDTQRDDTTIDILCVKDLSHEEEEQLFLMERICIKDCRRIEKPNFDTCSQQNKCSVDMWNSFKGHVFFNEICQECWPLFFPGSTC</sequence>
<accession>A0AA88YKY9</accession>
<evidence type="ECO:0000256" key="5">
    <source>
        <dbReference type="ARBA" id="ARBA00023065"/>
    </source>
</evidence>
<dbReference type="GO" id="GO:0001508">
    <property type="term" value="P:action potential"/>
    <property type="evidence" value="ECO:0007669"/>
    <property type="project" value="TreeGrafter"/>
</dbReference>
<dbReference type="InterPro" id="IPR003974">
    <property type="entry name" value="K_chnl_volt-dep_Kv3"/>
</dbReference>
<dbReference type="PANTHER" id="PTHR11537:SF254">
    <property type="entry name" value="POTASSIUM VOLTAGE-GATED CHANNEL PROTEIN SHAB"/>
    <property type="match status" value="1"/>
</dbReference>
<dbReference type="InterPro" id="IPR028325">
    <property type="entry name" value="VG_K_chnl"/>
</dbReference>